<organism evidence="1 2">
    <name type="scientific">Eretmocerus hayati</name>
    <dbReference type="NCBI Taxonomy" id="131215"/>
    <lineage>
        <taxon>Eukaryota</taxon>
        <taxon>Metazoa</taxon>
        <taxon>Ecdysozoa</taxon>
        <taxon>Arthropoda</taxon>
        <taxon>Hexapoda</taxon>
        <taxon>Insecta</taxon>
        <taxon>Pterygota</taxon>
        <taxon>Neoptera</taxon>
        <taxon>Endopterygota</taxon>
        <taxon>Hymenoptera</taxon>
        <taxon>Apocrita</taxon>
        <taxon>Proctotrupomorpha</taxon>
        <taxon>Chalcidoidea</taxon>
        <taxon>Aphelinidae</taxon>
        <taxon>Aphelininae</taxon>
        <taxon>Eretmocerus</taxon>
    </lineage>
</organism>
<name>A0ACC2P013_9HYME</name>
<evidence type="ECO:0000313" key="2">
    <source>
        <dbReference type="Proteomes" id="UP001239111"/>
    </source>
</evidence>
<evidence type="ECO:0000313" key="1">
    <source>
        <dbReference type="EMBL" id="KAJ8675792.1"/>
    </source>
</evidence>
<proteinExistence type="predicted"/>
<gene>
    <name evidence="1" type="ORF">QAD02_011578</name>
</gene>
<dbReference type="EMBL" id="CM056742">
    <property type="protein sequence ID" value="KAJ8675792.1"/>
    <property type="molecule type" value="Genomic_DNA"/>
</dbReference>
<protein>
    <submittedName>
        <fullName evidence="1">Uncharacterized protein</fullName>
    </submittedName>
</protein>
<reference evidence="1" key="1">
    <citation type="submission" date="2023-04" db="EMBL/GenBank/DDBJ databases">
        <title>A chromosome-level genome assembly of the parasitoid wasp Eretmocerus hayati.</title>
        <authorList>
            <person name="Zhong Y."/>
            <person name="Liu S."/>
            <person name="Liu Y."/>
        </authorList>
    </citation>
    <scope>NUCLEOTIDE SEQUENCE</scope>
    <source>
        <strain evidence="1">ZJU_SS_LIU_2023</strain>
    </source>
</reference>
<comment type="caution">
    <text evidence="1">The sequence shown here is derived from an EMBL/GenBank/DDBJ whole genome shotgun (WGS) entry which is preliminary data.</text>
</comment>
<dbReference type="Proteomes" id="UP001239111">
    <property type="component" value="Chromosome 2"/>
</dbReference>
<keyword evidence="2" id="KW-1185">Reference proteome</keyword>
<accession>A0ACC2P013</accession>
<sequence>MSSQEMAESGICVDKTSIIRDLQFVLCNSSGERFIVVDFSAKPLLPKGENFGSYIQKLDIIVKRCENSSPEKLYLVAKMLPLILDQKNNYNYTLSFKREIFVFERLLPTYRELEIEVGVSEKDLLDIVPKFYGGRLTRNKKWTDQADSDAIILLENLQLDGYSTGSRKRGLNLNHAKLAISKLAQYHALGIVMRHRRPSFFEEAKKYMTSLPFETSESMFNEFVRNFMCSICTDLRIAKYKDRIRATIDACNGWQGFTNFKVVEPWITIIHGDFWVNNIMFNWRPGNENEVKFIDFQISRICSPLKDVIYFTCSSTSSDVLLNHLDELLDTYYEKLIESLDRLGHDSSAFTKSSFDHELQRIASHDLFYCISALKVFTLDVPKDQREEIDISELLMSHSGNSLYLDRTWHIISKYTEKGWI</sequence>